<evidence type="ECO:0000313" key="4">
    <source>
        <dbReference type="Proteomes" id="UP000265515"/>
    </source>
</evidence>
<dbReference type="InterPro" id="IPR001005">
    <property type="entry name" value="SANT/Myb"/>
</dbReference>
<name>A0A388LQ14_CHABU</name>
<feature type="domain" description="Myb-like" evidence="2">
    <location>
        <begin position="255"/>
        <end position="322"/>
    </location>
</feature>
<gene>
    <name evidence="3" type="ORF">CBR_g38262</name>
</gene>
<proteinExistence type="predicted"/>
<reference evidence="3 4" key="1">
    <citation type="journal article" date="2018" name="Cell">
        <title>The Chara Genome: Secondary Complexity and Implications for Plant Terrestrialization.</title>
        <authorList>
            <person name="Nishiyama T."/>
            <person name="Sakayama H."/>
            <person name="Vries J.D."/>
            <person name="Buschmann H."/>
            <person name="Saint-Marcoux D."/>
            <person name="Ullrich K.K."/>
            <person name="Haas F.B."/>
            <person name="Vanderstraeten L."/>
            <person name="Becker D."/>
            <person name="Lang D."/>
            <person name="Vosolsobe S."/>
            <person name="Rombauts S."/>
            <person name="Wilhelmsson P.K.I."/>
            <person name="Janitza P."/>
            <person name="Kern R."/>
            <person name="Heyl A."/>
            <person name="Rumpler F."/>
            <person name="Villalobos L.I.A.C."/>
            <person name="Clay J.M."/>
            <person name="Skokan R."/>
            <person name="Toyoda A."/>
            <person name="Suzuki Y."/>
            <person name="Kagoshima H."/>
            <person name="Schijlen E."/>
            <person name="Tajeshwar N."/>
            <person name="Catarino B."/>
            <person name="Hetherington A.J."/>
            <person name="Saltykova A."/>
            <person name="Bonnot C."/>
            <person name="Breuninger H."/>
            <person name="Symeonidi A."/>
            <person name="Radhakrishnan G.V."/>
            <person name="Van Nieuwerburgh F."/>
            <person name="Deforce D."/>
            <person name="Chang C."/>
            <person name="Karol K.G."/>
            <person name="Hedrich R."/>
            <person name="Ulvskov P."/>
            <person name="Glockner G."/>
            <person name="Delwiche C.F."/>
            <person name="Petrasek J."/>
            <person name="Van de Peer Y."/>
            <person name="Friml J."/>
            <person name="Beilby M."/>
            <person name="Dolan L."/>
            <person name="Kohara Y."/>
            <person name="Sugano S."/>
            <person name="Fujiyama A."/>
            <person name="Delaux P.-M."/>
            <person name="Quint M."/>
            <person name="TheiBen G."/>
            <person name="Hagemann M."/>
            <person name="Harholt J."/>
            <person name="Dunand C."/>
            <person name="Zachgo S."/>
            <person name="Langdale J."/>
            <person name="Maumus F."/>
            <person name="Straeten D.V.D."/>
            <person name="Gould S.B."/>
            <person name="Rensing S.A."/>
        </authorList>
    </citation>
    <scope>NUCLEOTIDE SEQUENCE [LARGE SCALE GENOMIC DNA]</scope>
    <source>
        <strain evidence="3 4">S276</strain>
    </source>
</reference>
<dbReference type="EMBL" id="BFEA01000470">
    <property type="protein sequence ID" value="GBG84292.1"/>
    <property type="molecule type" value="Genomic_DNA"/>
</dbReference>
<evidence type="ECO:0000313" key="3">
    <source>
        <dbReference type="EMBL" id="GBG84292.1"/>
    </source>
</evidence>
<feature type="compositionally biased region" description="Polar residues" evidence="1">
    <location>
        <begin position="391"/>
        <end position="412"/>
    </location>
</feature>
<dbReference type="AlphaFoldDB" id="A0A388LQ14"/>
<feature type="compositionally biased region" description="Gly residues" evidence="1">
    <location>
        <begin position="241"/>
        <end position="253"/>
    </location>
</feature>
<feature type="compositionally biased region" description="Low complexity" evidence="1">
    <location>
        <begin position="121"/>
        <end position="136"/>
    </location>
</feature>
<evidence type="ECO:0000259" key="2">
    <source>
        <dbReference type="PROSITE" id="PS50090"/>
    </source>
</evidence>
<feature type="region of interest" description="Disordered" evidence="1">
    <location>
        <begin position="93"/>
        <end position="161"/>
    </location>
</feature>
<feature type="compositionally biased region" description="Basic residues" evidence="1">
    <location>
        <begin position="224"/>
        <end position="236"/>
    </location>
</feature>
<accession>A0A388LQ14</accession>
<organism evidence="3 4">
    <name type="scientific">Chara braunii</name>
    <name type="common">Braun's stonewort</name>
    <dbReference type="NCBI Taxonomy" id="69332"/>
    <lineage>
        <taxon>Eukaryota</taxon>
        <taxon>Viridiplantae</taxon>
        <taxon>Streptophyta</taxon>
        <taxon>Charophyceae</taxon>
        <taxon>Charales</taxon>
        <taxon>Characeae</taxon>
        <taxon>Chara</taxon>
    </lineage>
</organism>
<sequence length="524" mass="58044">MHHRFDPALYAHLPPYMQPLPDDDEWVPPPSTLPLAWGSTHTSFDSGGRADERGTGTGPMSSLLVGARRGEPDPLQLHLSPMCTMDASRTVLVKHSTQSQGGVSVTTQDAREDEPHRQRPPRSSSASTRSHSRPSTFSTPVRSWVPHTRPPGKVTMATAAESPQVIERIIARYSRMCTDVEADDGGDTSGQGEESEDVAEECMDDDDEREEDDNGGVKEVTSKSGKKKASKNHGRSKVREGGGFADGNGGGGSTRQNWGLDDSLVLARCKRDLDDYMASQGSNFARMKTKTWKWNDIAKRMCQQGGTNRDGNSCMKRWENIFGWYKKNWDREKDSGLQSFFLLTPKKRKELGYKFAVDRQLYDAIHTTTPNNQAIHPPNLHDTDGLPPQQPNEGYQSQARGPTIVGETSASDNMERKAGDGYGSRSSQGKPAGKRRNARQMAFDDVTDVMKTHSMVVVKSVDCASKRQCEVLQRRCDIMEREAWTQEKQCEVLDAGQRMLCDALLKTASALSRGLLQQPPLMKG</sequence>
<dbReference type="Gene3D" id="1.10.10.60">
    <property type="entry name" value="Homeodomain-like"/>
    <property type="match status" value="1"/>
</dbReference>
<dbReference type="Gramene" id="GBG84292">
    <property type="protein sequence ID" value="GBG84292"/>
    <property type="gene ID" value="CBR_g38262"/>
</dbReference>
<dbReference type="PANTHER" id="PTHR33492">
    <property type="entry name" value="OSJNBA0043A12.37 PROTEIN-RELATED"/>
    <property type="match status" value="1"/>
</dbReference>
<comment type="caution">
    <text evidence="3">The sequence shown here is derived from an EMBL/GenBank/DDBJ whole genome shotgun (WGS) entry which is preliminary data.</text>
</comment>
<feature type="compositionally biased region" description="Polar residues" evidence="1">
    <location>
        <begin position="95"/>
        <end position="108"/>
    </location>
</feature>
<evidence type="ECO:0000256" key="1">
    <source>
        <dbReference type="SAM" id="MobiDB-lite"/>
    </source>
</evidence>
<feature type="region of interest" description="Disordered" evidence="1">
    <location>
        <begin position="180"/>
        <end position="257"/>
    </location>
</feature>
<feature type="region of interest" description="Disordered" evidence="1">
    <location>
        <begin position="22"/>
        <end position="75"/>
    </location>
</feature>
<protein>
    <recommendedName>
        <fullName evidence="2">Myb-like domain-containing protein</fullName>
    </recommendedName>
</protein>
<keyword evidence="4" id="KW-1185">Reference proteome</keyword>
<dbReference type="PROSITE" id="PS50090">
    <property type="entry name" value="MYB_LIKE"/>
    <property type="match status" value="1"/>
</dbReference>
<feature type="compositionally biased region" description="Acidic residues" evidence="1">
    <location>
        <begin position="193"/>
        <end position="214"/>
    </location>
</feature>
<dbReference type="PANTHER" id="PTHR33492:SF4">
    <property type="entry name" value="OS02G0174300 PROTEIN"/>
    <property type="match status" value="1"/>
</dbReference>
<feature type="region of interest" description="Disordered" evidence="1">
    <location>
        <begin position="369"/>
        <end position="438"/>
    </location>
</feature>
<dbReference type="Proteomes" id="UP000265515">
    <property type="component" value="Unassembled WGS sequence"/>
</dbReference>